<reference evidence="2 3" key="1">
    <citation type="submission" date="2018-06" db="EMBL/GenBank/DDBJ databases">
        <title>Genomic Encyclopedia of Archaeal and Bacterial Type Strains, Phase II (KMG-II): from individual species to whole genera.</title>
        <authorList>
            <person name="Goeker M."/>
        </authorList>
    </citation>
    <scope>NUCLEOTIDE SEQUENCE [LARGE SCALE GENOMIC DNA]</scope>
    <source>
        <strain evidence="2 3">DSM 13087</strain>
    </source>
</reference>
<evidence type="ECO:0000313" key="2">
    <source>
        <dbReference type="EMBL" id="PZX41931.1"/>
    </source>
</evidence>
<keyword evidence="3" id="KW-1185">Reference proteome</keyword>
<evidence type="ECO:0000256" key="1">
    <source>
        <dbReference type="SAM" id="Phobius"/>
    </source>
</evidence>
<organism evidence="2 3">
    <name type="scientific">Roseinatronobacter thiooxidans</name>
    <dbReference type="NCBI Taxonomy" id="121821"/>
    <lineage>
        <taxon>Bacteria</taxon>
        <taxon>Pseudomonadati</taxon>
        <taxon>Pseudomonadota</taxon>
        <taxon>Alphaproteobacteria</taxon>
        <taxon>Rhodobacterales</taxon>
        <taxon>Paracoccaceae</taxon>
        <taxon>Roseinatronobacter</taxon>
    </lineage>
</organism>
<evidence type="ECO:0000313" key="3">
    <source>
        <dbReference type="Proteomes" id="UP000249364"/>
    </source>
</evidence>
<gene>
    <name evidence="2" type="ORF">LY56_02222</name>
</gene>
<feature type="transmembrane region" description="Helical" evidence="1">
    <location>
        <begin position="20"/>
        <end position="41"/>
    </location>
</feature>
<proteinExistence type="predicted"/>
<dbReference type="STRING" id="121821.GCA_001870675_03186"/>
<comment type="caution">
    <text evidence="2">The sequence shown here is derived from an EMBL/GenBank/DDBJ whole genome shotgun (WGS) entry which is preliminary data.</text>
</comment>
<dbReference type="AlphaFoldDB" id="A0A2W7Q0V0"/>
<dbReference type="EMBL" id="QKZQ01000010">
    <property type="protein sequence ID" value="PZX41931.1"/>
    <property type="molecule type" value="Genomic_DNA"/>
</dbReference>
<name>A0A2W7Q0V0_9RHOB</name>
<protein>
    <submittedName>
        <fullName evidence="2">Uncharacterized protein</fullName>
    </submittedName>
</protein>
<keyword evidence="1" id="KW-0812">Transmembrane</keyword>
<accession>A0A2W7Q0V0</accession>
<dbReference type="RefSeq" id="WP_170124755.1">
    <property type="nucleotide sequence ID" value="NZ_MEHT01000046.1"/>
</dbReference>
<dbReference type="Proteomes" id="UP000249364">
    <property type="component" value="Unassembled WGS sequence"/>
</dbReference>
<keyword evidence="1" id="KW-1133">Transmembrane helix</keyword>
<sequence>MNLAGMMHHGTGMMNNWGWGLHWIWMVLILALIVLVIAALVKYLMK</sequence>
<keyword evidence="1" id="KW-0472">Membrane</keyword>